<feature type="region of interest" description="Disordered" evidence="1">
    <location>
        <begin position="205"/>
        <end position="225"/>
    </location>
</feature>
<dbReference type="Proteomes" id="UP001189429">
    <property type="component" value="Unassembled WGS sequence"/>
</dbReference>
<evidence type="ECO:0000313" key="3">
    <source>
        <dbReference type="Proteomes" id="UP001189429"/>
    </source>
</evidence>
<evidence type="ECO:0000256" key="1">
    <source>
        <dbReference type="SAM" id="MobiDB-lite"/>
    </source>
</evidence>
<keyword evidence="3" id="KW-1185">Reference proteome</keyword>
<proteinExistence type="predicted"/>
<accession>A0ABN9UUT2</accession>
<evidence type="ECO:0000313" key="2">
    <source>
        <dbReference type="EMBL" id="CAK0862931.1"/>
    </source>
</evidence>
<reference evidence="2" key="1">
    <citation type="submission" date="2023-10" db="EMBL/GenBank/DDBJ databases">
        <authorList>
            <person name="Chen Y."/>
            <person name="Shah S."/>
            <person name="Dougan E. K."/>
            <person name="Thang M."/>
            <person name="Chan C."/>
        </authorList>
    </citation>
    <scope>NUCLEOTIDE SEQUENCE [LARGE SCALE GENOMIC DNA]</scope>
</reference>
<dbReference type="EMBL" id="CAUYUJ010016210">
    <property type="protein sequence ID" value="CAK0862931.1"/>
    <property type="molecule type" value="Genomic_DNA"/>
</dbReference>
<sequence>MGQIFKVKGHMTEEQAQGDDHLRFCKAGNDLADHYAKLGALAHERPSPEQSEWLDRALSIAKKPACDLSQATREQREPAVSAPKISHSLVHRDGYWQCKQCLRVSRSCWPPNSVCRHTHKLYDTKLIELGHKCIALSCSDGSALCICLKCKAFPTGGYVRYLNKVCNGKPHCPRSAASYWNRLLSGKHPKSDFIWLDVDALSADRDHSRRGRQRNPAARSGDAGLGVGAQNVPHAGLFSFDAQQARALGGVLGGPLPPEAARGLAEEVLDAMPEPWRGALLAHWDSTSAGALAAWRAELPASTAERPGAAPGLQARLADLVPRHRLEAVEGALLWRRDVAGLELLRDLRAPGTDHGWLWELSGALALLPEEFLIAARLRSTRGHNRVRDELLALASLSDGAARSEAPGLIEAAPLLRLAAFGRLTALDAGIVAPHAAGAGEDAAAAYVVSKVGKYAPHLPALAADGIAYRPLDASAAVASMAAAAGRRLGAPSHALAARARTAIVAAIWRRAARMGMSVPSCQGPGPPVQPAGGEALAGALAGVAGEADAVAGLAGTGPAGPAGQVGAALLGVGAAAGVAELVAAFESIAGAVGPGGAGAPGLGDAGGAAAEAAGAAGCSAAAGAAGEPAGGGARGPAWFAGLRLAHGSGPPA</sequence>
<protein>
    <submittedName>
        <fullName evidence="2">Uncharacterized protein</fullName>
    </submittedName>
</protein>
<name>A0ABN9UUT2_9DINO</name>
<organism evidence="2 3">
    <name type="scientific">Prorocentrum cordatum</name>
    <dbReference type="NCBI Taxonomy" id="2364126"/>
    <lineage>
        <taxon>Eukaryota</taxon>
        <taxon>Sar</taxon>
        <taxon>Alveolata</taxon>
        <taxon>Dinophyceae</taxon>
        <taxon>Prorocentrales</taxon>
        <taxon>Prorocentraceae</taxon>
        <taxon>Prorocentrum</taxon>
    </lineage>
</organism>
<comment type="caution">
    <text evidence="2">The sequence shown here is derived from an EMBL/GenBank/DDBJ whole genome shotgun (WGS) entry which is preliminary data.</text>
</comment>
<gene>
    <name evidence="2" type="ORF">PCOR1329_LOCUS51231</name>
</gene>